<dbReference type="EMBL" id="SRXU01000006">
    <property type="protein sequence ID" value="TGX40710.1"/>
    <property type="molecule type" value="Genomic_DNA"/>
</dbReference>
<proteinExistence type="predicted"/>
<dbReference type="RefSeq" id="WP_135986213.1">
    <property type="nucleotide sequence ID" value="NZ_JAASQM010000005.1"/>
</dbReference>
<accession>A0A4S1WGN6</accession>
<dbReference type="AlphaFoldDB" id="A0A4S1WGN6"/>
<organism evidence="1 2">
    <name type="scientific">Sphingomonas naasensis</name>
    <dbReference type="NCBI Taxonomy" id="1344951"/>
    <lineage>
        <taxon>Bacteria</taxon>
        <taxon>Pseudomonadati</taxon>
        <taxon>Pseudomonadota</taxon>
        <taxon>Alphaproteobacteria</taxon>
        <taxon>Sphingomonadales</taxon>
        <taxon>Sphingomonadaceae</taxon>
        <taxon>Sphingomonas</taxon>
    </lineage>
</organism>
<evidence type="ECO:0000313" key="2">
    <source>
        <dbReference type="Proteomes" id="UP000309848"/>
    </source>
</evidence>
<comment type="caution">
    <text evidence="1">The sequence shown here is derived from an EMBL/GenBank/DDBJ whole genome shotgun (WGS) entry which is preliminary data.</text>
</comment>
<name>A0A4S1WGN6_9SPHN</name>
<gene>
    <name evidence="1" type="ORF">E5A74_14545</name>
</gene>
<dbReference type="Proteomes" id="UP000309848">
    <property type="component" value="Unassembled WGS sequence"/>
</dbReference>
<sequence>MTLADFNRGADLTAETVEAFGASGNPLIDGLWSKPAASIRQHEAIGIGLFETLLAGSSRDIRARVHRAIRALPLSWGTYWFLYQDRRLRGNSSDWADAVAALLIRMPLAHAMHRGGHYGSARPVIVACLHQLLLSSHVKGLDYDRPLQARMGQIVDVVAWFARNDPDASRDIGLAMAPLMQFLWDRRADGGLAGDTRESIHRLYTFLDQNLDVCARMPGAWPSIHEYCLKALGIAPRDSIVWQLQDDLPGLVNAFKRSLSRRIGADLAERLLSDDRLDPAELCRAGQATDMLLRLLRARELWRGTAGLGRENSYDILHRALDAFRNWRDLNDMIRGVAAVDAPASDAQMAELVRSLAGAGNIVAEQIVPRALQRARMPGFPMTRQALEDLPVTGEMNVVPYFDETLRKVKRGLRSI</sequence>
<reference evidence="1 2" key="1">
    <citation type="submission" date="2019-04" db="EMBL/GenBank/DDBJ databases">
        <title>Sphingomonas psychrotolerans sp. nov., isolated from soil in the Tianshan Mountains, Xinjiang, China.</title>
        <authorList>
            <person name="Luo Y."/>
            <person name="Sheng H."/>
        </authorList>
    </citation>
    <scope>NUCLEOTIDE SEQUENCE [LARGE SCALE GENOMIC DNA]</scope>
    <source>
        <strain evidence="1 2">KIS18-15</strain>
    </source>
</reference>
<evidence type="ECO:0000313" key="1">
    <source>
        <dbReference type="EMBL" id="TGX40710.1"/>
    </source>
</evidence>
<protein>
    <submittedName>
        <fullName evidence="1">Uncharacterized protein</fullName>
    </submittedName>
</protein>
<keyword evidence="2" id="KW-1185">Reference proteome</keyword>